<dbReference type="Proteomes" id="UP000691718">
    <property type="component" value="Unassembled WGS sequence"/>
</dbReference>
<organism evidence="2 3">
    <name type="scientific">Parnassius apollo</name>
    <name type="common">Apollo butterfly</name>
    <name type="synonym">Papilio apollo</name>
    <dbReference type="NCBI Taxonomy" id="110799"/>
    <lineage>
        <taxon>Eukaryota</taxon>
        <taxon>Metazoa</taxon>
        <taxon>Ecdysozoa</taxon>
        <taxon>Arthropoda</taxon>
        <taxon>Hexapoda</taxon>
        <taxon>Insecta</taxon>
        <taxon>Pterygota</taxon>
        <taxon>Neoptera</taxon>
        <taxon>Endopterygota</taxon>
        <taxon>Lepidoptera</taxon>
        <taxon>Glossata</taxon>
        <taxon>Ditrysia</taxon>
        <taxon>Papilionoidea</taxon>
        <taxon>Papilionidae</taxon>
        <taxon>Parnassiinae</taxon>
        <taxon>Parnassini</taxon>
        <taxon>Parnassius</taxon>
        <taxon>Parnassius</taxon>
    </lineage>
</organism>
<gene>
    <name evidence="2" type="ORF">PAPOLLO_LOCUS11383</name>
</gene>
<name>A0A8S3WWK5_PARAO</name>
<feature type="region of interest" description="Disordered" evidence="1">
    <location>
        <begin position="14"/>
        <end position="88"/>
    </location>
</feature>
<dbReference type="AlphaFoldDB" id="A0A8S3WWK5"/>
<evidence type="ECO:0000313" key="2">
    <source>
        <dbReference type="EMBL" id="CAG4987053.1"/>
    </source>
</evidence>
<proteinExistence type="predicted"/>
<dbReference type="EMBL" id="CAJQZP010000828">
    <property type="protein sequence ID" value="CAG4987053.1"/>
    <property type="molecule type" value="Genomic_DNA"/>
</dbReference>
<accession>A0A8S3WWK5</accession>
<feature type="compositionally biased region" description="Acidic residues" evidence="1">
    <location>
        <begin position="19"/>
        <end position="41"/>
    </location>
</feature>
<comment type="caution">
    <text evidence="2">The sequence shown here is derived from an EMBL/GenBank/DDBJ whole genome shotgun (WGS) entry which is preliminary data.</text>
</comment>
<sequence>MDLRDIEHYLTSLEGGLLSEDDMEKSDEEEENVPESYDGDDLLNMLQSNEEDTENSQNHESDLPLIGNEAIDNQDVDNSAPRVHIFSG</sequence>
<keyword evidence="3" id="KW-1185">Reference proteome</keyword>
<dbReference type="OrthoDB" id="122438at2759"/>
<evidence type="ECO:0000313" key="3">
    <source>
        <dbReference type="Proteomes" id="UP000691718"/>
    </source>
</evidence>
<reference evidence="2" key="1">
    <citation type="submission" date="2021-04" db="EMBL/GenBank/DDBJ databases">
        <authorList>
            <person name="Tunstrom K."/>
        </authorList>
    </citation>
    <scope>NUCLEOTIDE SEQUENCE</scope>
</reference>
<protein>
    <submittedName>
        <fullName evidence="2">(apollo) hypothetical protein</fullName>
    </submittedName>
</protein>
<evidence type="ECO:0000256" key="1">
    <source>
        <dbReference type="SAM" id="MobiDB-lite"/>
    </source>
</evidence>